<protein>
    <submittedName>
        <fullName evidence="1">Uncharacterized protein</fullName>
    </submittedName>
</protein>
<evidence type="ECO:0000313" key="2">
    <source>
        <dbReference type="Proteomes" id="UP001157418"/>
    </source>
</evidence>
<comment type="caution">
    <text evidence="1">The sequence shown here is derived from an EMBL/GenBank/DDBJ whole genome shotgun (WGS) entry which is preliminary data.</text>
</comment>
<evidence type="ECO:0000313" key="1">
    <source>
        <dbReference type="EMBL" id="CAH1436132.1"/>
    </source>
</evidence>
<name>A0AAU9NE69_9ASTR</name>
<proteinExistence type="predicted"/>
<sequence>MGVMLVSPLSIGLINVSIRLQVISLFRLVLVGDEKVIKGVADWITNDLKEVAIEIVGLDMESERESVFDEVVEKTWSILGKVDALVNCYTYEDISYGVWEAPD</sequence>
<accession>A0AAU9NE69</accession>
<dbReference type="AlphaFoldDB" id="A0AAU9NE69"/>
<reference evidence="1 2" key="1">
    <citation type="submission" date="2022-01" db="EMBL/GenBank/DDBJ databases">
        <authorList>
            <person name="Xiong W."/>
            <person name="Schranz E."/>
        </authorList>
    </citation>
    <scope>NUCLEOTIDE SEQUENCE [LARGE SCALE GENOMIC DNA]</scope>
</reference>
<dbReference type="EMBL" id="CAKMRJ010004445">
    <property type="protein sequence ID" value="CAH1436132.1"/>
    <property type="molecule type" value="Genomic_DNA"/>
</dbReference>
<dbReference type="Proteomes" id="UP001157418">
    <property type="component" value="Unassembled WGS sequence"/>
</dbReference>
<organism evidence="1 2">
    <name type="scientific">Lactuca virosa</name>
    <dbReference type="NCBI Taxonomy" id="75947"/>
    <lineage>
        <taxon>Eukaryota</taxon>
        <taxon>Viridiplantae</taxon>
        <taxon>Streptophyta</taxon>
        <taxon>Embryophyta</taxon>
        <taxon>Tracheophyta</taxon>
        <taxon>Spermatophyta</taxon>
        <taxon>Magnoliopsida</taxon>
        <taxon>eudicotyledons</taxon>
        <taxon>Gunneridae</taxon>
        <taxon>Pentapetalae</taxon>
        <taxon>asterids</taxon>
        <taxon>campanulids</taxon>
        <taxon>Asterales</taxon>
        <taxon>Asteraceae</taxon>
        <taxon>Cichorioideae</taxon>
        <taxon>Cichorieae</taxon>
        <taxon>Lactucinae</taxon>
        <taxon>Lactuca</taxon>
    </lineage>
</organism>
<keyword evidence="2" id="KW-1185">Reference proteome</keyword>
<gene>
    <name evidence="1" type="ORF">LVIROSA_LOCUS22523</name>
</gene>